<evidence type="ECO:0000256" key="2">
    <source>
        <dbReference type="ARBA" id="ARBA00002988"/>
    </source>
</evidence>
<evidence type="ECO:0000256" key="5">
    <source>
        <dbReference type="ARBA" id="ARBA00011996"/>
    </source>
</evidence>
<dbReference type="PRINTS" id="PR01736">
    <property type="entry name" value="PHPHTRNFRASE"/>
</dbReference>
<dbReference type="InterPro" id="IPR036637">
    <property type="entry name" value="Phosphohistidine_dom_sf"/>
</dbReference>
<dbReference type="SUPFAM" id="SSF52009">
    <property type="entry name" value="Phosphohistidine domain"/>
    <property type="match status" value="1"/>
</dbReference>
<dbReference type="GO" id="GO:0046872">
    <property type="term" value="F:metal ion binding"/>
    <property type="evidence" value="ECO:0007669"/>
    <property type="project" value="UniProtKB-KW"/>
</dbReference>
<keyword evidence="9 15" id="KW-0547">Nucleotide-binding</keyword>
<keyword evidence="20" id="KW-1185">Reference proteome</keyword>
<keyword evidence="7 15" id="KW-0808">Transferase</keyword>
<dbReference type="InterPro" id="IPR013815">
    <property type="entry name" value="ATP_grasp_subdomain_1"/>
</dbReference>
<dbReference type="InterPro" id="IPR008279">
    <property type="entry name" value="PEP-util_enz_mobile_dom"/>
</dbReference>
<dbReference type="InterPro" id="IPR040442">
    <property type="entry name" value="Pyrv_kinase-like_dom_sf"/>
</dbReference>
<evidence type="ECO:0000313" key="19">
    <source>
        <dbReference type="EMBL" id="QFR42435.1"/>
    </source>
</evidence>
<dbReference type="PANTHER" id="PTHR43030:SF1">
    <property type="entry name" value="PHOSPHOENOLPYRUVATE SYNTHASE"/>
    <property type="match status" value="1"/>
</dbReference>
<dbReference type="FunFam" id="3.50.30.10:FF:000002">
    <property type="entry name" value="Phosphoenolpyruvate synthase"/>
    <property type="match status" value="1"/>
</dbReference>
<evidence type="ECO:0000256" key="12">
    <source>
        <dbReference type="ARBA" id="ARBA00022842"/>
    </source>
</evidence>
<evidence type="ECO:0000259" key="17">
    <source>
        <dbReference type="Pfam" id="PF01326"/>
    </source>
</evidence>
<dbReference type="InterPro" id="IPR000121">
    <property type="entry name" value="PEP_util_C"/>
</dbReference>
<dbReference type="SUPFAM" id="SSF51621">
    <property type="entry name" value="Phosphoenolpyruvate/pyruvate domain"/>
    <property type="match status" value="1"/>
</dbReference>
<evidence type="ECO:0000259" key="18">
    <source>
        <dbReference type="Pfam" id="PF02896"/>
    </source>
</evidence>
<comment type="similarity">
    <text evidence="4 15">Belongs to the PEP-utilizing enzyme family.</text>
</comment>
<evidence type="ECO:0000313" key="20">
    <source>
        <dbReference type="Proteomes" id="UP000326061"/>
    </source>
</evidence>
<dbReference type="GO" id="GO:0008986">
    <property type="term" value="F:pyruvate, water dikinase activity"/>
    <property type="evidence" value="ECO:0007669"/>
    <property type="project" value="UniProtKB-EC"/>
</dbReference>
<evidence type="ECO:0000256" key="8">
    <source>
        <dbReference type="ARBA" id="ARBA00022723"/>
    </source>
</evidence>
<comment type="function">
    <text evidence="2 15">Catalyzes the phosphorylation of pyruvate to phosphoenolpyruvate.</text>
</comment>
<dbReference type="GO" id="GO:0005524">
    <property type="term" value="F:ATP binding"/>
    <property type="evidence" value="ECO:0007669"/>
    <property type="project" value="UniProtKB-KW"/>
</dbReference>
<reference evidence="20" key="1">
    <citation type="submission" date="2019-06" db="EMBL/GenBank/DDBJ databases">
        <title>Sulfurimonas gotlandica sp. nov., a chemoautotrophic and psychrotolerant epsilonproteobacterium isolated from a pelagic redoxcline, and an emended description of the genus Sulfurimonas.</title>
        <authorList>
            <person name="Wang S."/>
            <person name="Jiang L."/>
            <person name="Shao Z."/>
        </authorList>
    </citation>
    <scope>NUCLEOTIDE SEQUENCE [LARGE SCALE GENOMIC DNA]</scope>
    <source>
        <strain evidence="20">1-1N</strain>
    </source>
</reference>
<keyword evidence="11 15" id="KW-0067">ATP-binding</keyword>
<comment type="cofactor">
    <cofactor evidence="1 15">
        <name>Mg(2+)</name>
        <dbReference type="ChEBI" id="CHEBI:18420"/>
    </cofactor>
</comment>
<dbReference type="PIRSF" id="PIRSF000854">
    <property type="entry name" value="PEP_synthase"/>
    <property type="match status" value="1"/>
</dbReference>
<accession>A0AAJ4A209</accession>
<feature type="domain" description="PEP-utilising enzyme C-terminal" evidence="18">
    <location>
        <begin position="477"/>
        <end position="788"/>
    </location>
</feature>
<evidence type="ECO:0000256" key="13">
    <source>
        <dbReference type="ARBA" id="ARBA00033470"/>
    </source>
</evidence>
<evidence type="ECO:0000259" key="16">
    <source>
        <dbReference type="Pfam" id="PF00391"/>
    </source>
</evidence>
<evidence type="ECO:0000256" key="6">
    <source>
        <dbReference type="ARBA" id="ARBA00021623"/>
    </source>
</evidence>
<dbReference type="Gene3D" id="3.50.30.10">
    <property type="entry name" value="Phosphohistidine domain"/>
    <property type="match status" value="1"/>
</dbReference>
<dbReference type="AlphaFoldDB" id="A0AAJ4A209"/>
<dbReference type="InterPro" id="IPR006319">
    <property type="entry name" value="PEP_synth"/>
</dbReference>
<gene>
    <name evidence="19" type="primary">ppsA</name>
    <name evidence="19" type="ORF">FJR47_00280</name>
</gene>
<dbReference type="Gene3D" id="3.30.470.20">
    <property type="entry name" value="ATP-grasp fold, B domain"/>
    <property type="match status" value="1"/>
</dbReference>
<name>A0AAJ4A209_9BACT</name>
<keyword evidence="12 15" id="KW-0460">Magnesium</keyword>
<evidence type="ECO:0000256" key="9">
    <source>
        <dbReference type="ARBA" id="ARBA00022741"/>
    </source>
</evidence>
<keyword evidence="8 15" id="KW-0479">Metal-binding</keyword>
<evidence type="ECO:0000256" key="14">
    <source>
        <dbReference type="ARBA" id="ARBA00047700"/>
    </source>
</evidence>
<comment type="catalytic activity">
    <reaction evidence="14 15">
        <text>pyruvate + ATP + H2O = phosphoenolpyruvate + AMP + phosphate + 2 H(+)</text>
        <dbReference type="Rhea" id="RHEA:11364"/>
        <dbReference type="ChEBI" id="CHEBI:15361"/>
        <dbReference type="ChEBI" id="CHEBI:15377"/>
        <dbReference type="ChEBI" id="CHEBI:15378"/>
        <dbReference type="ChEBI" id="CHEBI:30616"/>
        <dbReference type="ChEBI" id="CHEBI:43474"/>
        <dbReference type="ChEBI" id="CHEBI:58702"/>
        <dbReference type="ChEBI" id="CHEBI:456215"/>
        <dbReference type="EC" id="2.7.9.2"/>
    </reaction>
</comment>
<dbReference type="Pfam" id="PF01326">
    <property type="entry name" value="PPDK_N"/>
    <property type="match status" value="1"/>
</dbReference>
<evidence type="ECO:0000256" key="3">
    <source>
        <dbReference type="ARBA" id="ARBA00004742"/>
    </source>
</evidence>
<dbReference type="SUPFAM" id="SSF56059">
    <property type="entry name" value="Glutathione synthetase ATP-binding domain-like"/>
    <property type="match status" value="1"/>
</dbReference>
<evidence type="ECO:0000256" key="4">
    <source>
        <dbReference type="ARBA" id="ARBA00007837"/>
    </source>
</evidence>
<keyword evidence="10 15" id="KW-0418">Kinase</keyword>
<feature type="domain" description="Pyruvate phosphate dikinase AMP/ATP-binding" evidence="17">
    <location>
        <begin position="16"/>
        <end position="344"/>
    </location>
</feature>
<feature type="domain" description="PEP-utilising enzyme mobile" evidence="16">
    <location>
        <begin position="383"/>
        <end position="454"/>
    </location>
</feature>
<dbReference type="NCBIfam" id="TIGR01418">
    <property type="entry name" value="PEP_synth"/>
    <property type="match status" value="1"/>
</dbReference>
<dbReference type="Pfam" id="PF00391">
    <property type="entry name" value="PEP-utilizers"/>
    <property type="match status" value="1"/>
</dbReference>
<protein>
    <recommendedName>
        <fullName evidence="6 15">Phosphoenolpyruvate synthase</fullName>
        <shortName evidence="15">PEP synthase</shortName>
        <ecNumber evidence="5 15">2.7.9.2</ecNumber>
    </recommendedName>
    <alternativeName>
        <fullName evidence="13 15">Pyruvate, water dikinase</fullName>
    </alternativeName>
</protein>
<proteinExistence type="inferred from homology"/>
<dbReference type="PANTHER" id="PTHR43030">
    <property type="entry name" value="PHOSPHOENOLPYRUVATE SYNTHASE"/>
    <property type="match status" value="1"/>
</dbReference>
<dbReference type="Gene3D" id="3.30.1490.20">
    <property type="entry name" value="ATP-grasp fold, A domain"/>
    <property type="match status" value="1"/>
</dbReference>
<evidence type="ECO:0000256" key="11">
    <source>
        <dbReference type="ARBA" id="ARBA00022840"/>
    </source>
</evidence>
<dbReference type="Gene3D" id="3.20.20.60">
    <property type="entry name" value="Phosphoenolpyruvate-binding domains"/>
    <property type="match status" value="1"/>
</dbReference>
<evidence type="ECO:0000256" key="7">
    <source>
        <dbReference type="ARBA" id="ARBA00022679"/>
    </source>
</evidence>
<organism evidence="19 20">
    <name type="scientific">Sulfurimonas xiamenensis</name>
    <dbReference type="NCBI Taxonomy" id="2590021"/>
    <lineage>
        <taxon>Bacteria</taxon>
        <taxon>Pseudomonadati</taxon>
        <taxon>Campylobacterota</taxon>
        <taxon>Epsilonproteobacteria</taxon>
        <taxon>Campylobacterales</taxon>
        <taxon>Sulfurimonadaceae</taxon>
        <taxon>Sulfurimonas</taxon>
    </lineage>
</organism>
<dbReference type="InterPro" id="IPR015813">
    <property type="entry name" value="Pyrv/PenolPyrv_kinase-like_dom"/>
</dbReference>
<dbReference type="EC" id="2.7.9.2" evidence="5 15"/>
<evidence type="ECO:0000256" key="1">
    <source>
        <dbReference type="ARBA" id="ARBA00001946"/>
    </source>
</evidence>
<dbReference type="Proteomes" id="UP000326061">
    <property type="component" value="Chromosome"/>
</dbReference>
<dbReference type="KEGG" id="suln:FJR47_00280"/>
<sequence length="791" mass="88466">MKYIRFFNELNIDDISIVGGKNASLGEMYQNLTPKGVNIPNGFATTSDAYWLLLEENGIKNKIASILSDLNINDTNNLQERGLKVRTLILNSHLPKVLADELIEAYKTLSGEYKKNAVDVAVRSSGTAEDLPDASFAGQQETFLNVSTKEELLECVLKCFASLFTDRAISYRTSRGFDHFKVALSVGVQKMVRSDISSSGIMFSIDTESGSENLILINSIWGLGENVVSGRVNADEFFIFKPTLKEGKKAIIKRSLGSKKEKMLYDEKSRTIDIATTKEEQNSFSITDNEVIELAKIAVIIENLYNRPMDIEWAKDGDDGKLYIVQARPETVKNRENKSMTSRRYSLDGIKDAKILTSGRAIGDKIGSGKVSIINKTSEFQRFNDGDILVADSTNPDWEPIMKKASAVITNRGSRTCHAAIVAREIGVPAVVGCTNATEVLRDRQKVTVSCAQGDEGYVYEGEIPFSVKTLDIKNLKPTKTKLYVNVGNPAEAFHFAKLPNDGVGLARMEFIMSNSIKAHPMALVAMHKNQKVKDEEEIHSLMTPCTDTKEFFLQKLSEGIGMIAAAFYPKPVIIRTSDFKSNEYRNMLGGLKYEAVEENPMIGFRGASRYYDESYREAFEWECEALKRVRDEMGLENIKIMIPFVRTPEEGKKVIEIINKKELHQGENGLEIYAMCEIPANVILADKFLEVFDGYSIGSNDLTQLTLGVDRESAKISHIFDERNEAVKRMLQMAIKACKERGKYIGICGQAPSDYPEITQFLVQEGIDSISLNPDSLFKMRQVVTDLENR</sequence>
<dbReference type="NCBIfam" id="NF005057">
    <property type="entry name" value="PRK06464.1"/>
    <property type="match status" value="1"/>
</dbReference>
<evidence type="ECO:0000256" key="15">
    <source>
        <dbReference type="PIRNR" id="PIRNR000854"/>
    </source>
</evidence>
<dbReference type="RefSeq" id="WP_152298506.1">
    <property type="nucleotide sequence ID" value="NZ_CP041166.1"/>
</dbReference>
<dbReference type="EMBL" id="CP041166">
    <property type="protein sequence ID" value="QFR42435.1"/>
    <property type="molecule type" value="Genomic_DNA"/>
</dbReference>
<dbReference type="FunFam" id="3.30.470.20:FF:000017">
    <property type="entry name" value="Phosphoenolpyruvate synthase"/>
    <property type="match status" value="1"/>
</dbReference>
<comment type="pathway">
    <text evidence="3 15">Carbohydrate biosynthesis; gluconeogenesis.</text>
</comment>
<dbReference type="InterPro" id="IPR002192">
    <property type="entry name" value="PPDK_AMP/ATP-bd"/>
</dbReference>
<evidence type="ECO:0000256" key="10">
    <source>
        <dbReference type="ARBA" id="ARBA00022777"/>
    </source>
</evidence>
<dbReference type="FunFam" id="3.30.1490.20:FF:000010">
    <property type="entry name" value="Phosphoenolpyruvate synthase"/>
    <property type="match status" value="1"/>
</dbReference>
<dbReference type="Pfam" id="PF02896">
    <property type="entry name" value="PEP-utilizers_C"/>
    <property type="match status" value="1"/>
</dbReference>